<keyword evidence="1" id="KW-1133">Transmembrane helix</keyword>
<evidence type="ECO:0000256" key="1">
    <source>
        <dbReference type="SAM" id="Phobius"/>
    </source>
</evidence>
<keyword evidence="1" id="KW-0812">Transmembrane</keyword>
<dbReference type="GeneID" id="136087793"/>
<reference evidence="3" key="1">
    <citation type="submission" date="2025-08" db="UniProtKB">
        <authorList>
            <consortium name="RefSeq"/>
        </authorList>
    </citation>
    <scope>IDENTIFICATION</scope>
</reference>
<sequence>MATPKLTLEFLTINDFKLYSTLALKSFLKIRNKATTGSFETLVARAFSAYEEGCEVNVDCEHSERLLLDIYTEKFLSCNLPDPLSLKSGWCGEEEGMRSWPSLYFMDIERYFLKISRERCQCSTWGNYYCKLLYMCCWVIRYIILLCLWIMLLCQSFLWQL</sequence>
<accession>A0ABM4CZH6</accession>
<keyword evidence="2" id="KW-1185">Reference proteome</keyword>
<evidence type="ECO:0000313" key="3">
    <source>
        <dbReference type="RefSeq" id="XP_065667371.1"/>
    </source>
</evidence>
<protein>
    <submittedName>
        <fullName evidence="3">Uncharacterized protein LOC136087793 isoform X2</fullName>
    </submittedName>
</protein>
<proteinExistence type="predicted"/>
<name>A0ABM4CZH6_HYDVU</name>
<gene>
    <name evidence="3" type="primary">LOC136087793</name>
</gene>
<dbReference type="RefSeq" id="XP_065667371.1">
    <property type="nucleotide sequence ID" value="XM_065811299.1"/>
</dbReference>
<feature type="transmembrane region" description="Helical" evidence="1">
    <location>
        <begin position="138"/>
        <end position="159"/>
    </location>
</feature>
<evidence type="ECO:0000313" key="2">
    <source>
        <dbReference type="Proteomes" id="UP001652625"/>
    </source>
</evidence>
<keyword evidence="1" id="KW-0472">Membrane</keyword>
<organism evidence="2 3">
    <name type="scientific">Hydra vulgaris</name>
    <name type="common">Hydra</name>
    <name type="synonym">Hydra attenuata</name>
    <dbReference type="NCBI Taxonomy" id="6087"/>
    <lineage>
        <taxon>Eukaryota</taxon>
        <taxon>Metazoa</taxon>
        <taxon>Cnidaria</taxon>
        <taxon>Hydrozoa</taxon>
        <taxon>Hydroidolina</taxon>
        <taxon>Anthoathecata</taxon>
        <taxon>Aplanulata</taxon>
        <taxon>Hydridae</taxon>
        <taxon>Hydra</taxon>
    </lineage>
</organism>
<dbReference type="Proteomes" id="UP001652625">
    <property type="component" value="Chromosome 12"/>
</dbReference>